<feature type="region of interest" description="Disordered" evidence="3">
    <location>
        <begin position="371"/>
        <end position="393"/>
    </location>
</feature>
<name>A0A2I2KI41_9ACTN</name>
<evidence type="ECO:0000256" key="2">
    <source>
        <dbReference type="RuleBase" id="RU000461"/>
    </source>
</evidence>
<evidence type="ECO:0000313" key="5">
    <source>
        <dbReference type="Proteomes" id="UP000234331"/>
    </source>
</evidence>
<dbReference type="Proteomes" id="UP000234331">
    <property type="component" value="Unassembled WGS sequence"/>
</dbReference>
<dbReference type="GO" id="GO:0020037">
    <property type="term" value="F:heme binding"/>
    <property type="evidence" value="ECO:0007669"/>
    <property type="project" value="InterPro"/>
</dbReference>
<sequence>MRGHGLEHVSNRDRLVEHLQKPGEDIEPRYARWAEERRRCPVAKTSPAEGSGPETYVVYSNAGVRQVMGDDRCFTKPGPSWRTTRTLLSMNGEEHRVHRALVADPFTVQGVARFEKTLIVPLIHDLVDKFVSRGEADLVLDFTSHYPFHVIRRIIGIDESEHDEFIGLAFPVNGLNRGWEDHIKEFLLPRIHAARANPKDDVLGLLARSELDGRPLTDEDFLEYLLLLIPAGADTTVAGSSNMFAGLLLHPEQLELVRRDRGLVNRAVNEALRWQNPAATTFLRRSLCPVEVEGVAMPENTLIRAHVSAHNRDETVYAEPDRYDVTRERAPAGVFGYGPHICLGMHLARAEMRVALNVALDRLPHLRLDPSAPRPFVRPASGPDTGGDGSLAAVNSLPVLFDPPA</sequence>
<dbReference type="GO" id="GO:0016705">
    <property type="term" value="F:oxidoreductase activity, acting on paired donors, with incorporation or reduction of molecular oxygen"/>
    <property type="evidence" value="ECO:0007669"/>
    <property type="project" value="InterPro"/>
</dbReference>
<dbReference type="PANTHER" id="PTHR46696:SF3">
    <property type="entry name" value="PULCHERRIMINIC ACID SYNTHASE"/>
    <property type="match status" value="1"/>
</dbReference>
<accession>A0A2I2KI41</accession>
<dbReference type="PANTHER" id="PTHR46696">
    <property type="entry name" value="P450, PUTATIVE (EUROFUNG)-RELATED"/>
    <property type="match status" value="1"/>
</dbReference>
<dbReference type="InterPro" id="IPR017972">
    <property type="entry name" value="Cyt_P450_CS"/>
</dbReference>
<keyword evidence="2" id="KW-0479">Metal-binding</keyword>
<keyword evidence="2" id="KW-0408">Iron</keyword>
<proteinExistence type="inferred from homology"/>
<dbReference type="PRINTS" id="PR00359">
    <property type="entry name" value="BP450"/>
</dbReference>
<dbReference type="AlphaFoldDB" id="A0A2I2KI41"/>
<dbReference type="SUPFAM" id="SSF48264">
    <property type="entry name" value="Cytochrome P450"/>
    <property type="match status" value="1"/>
</dbReference>
<evidence type="ECO:0000313" key="4">
    <source>
        <dbReference type="EMBL" id="SNQ45340.1"/>
    </source>
</evidence>
<protein>
    <submittedName>
        <fullName evidence="4">Putative Cytochrome</fullName>
    </submittedName>
</protein>
<organism evidence="4 5">
    <name type="scientific">Frankia canadensis</name>
    <dbReference type="NCBI Taxonomy" id="1836972"/>
    <lineage>
        <taxon>Bacteria</taxon>
        <taxon>Bacillati</taxon>
        <taxon>Actinomycetota</taxon>
        <taxon>Actinomycetes</taxon>
        <taxon>Frankiales</taxon>
        <taxon>Frankiaceae</taxon>
        <taxon>Frankia</taxon>
    </lineage>
</organism>
<dbReference type="Pfam" id="PF00067">
    <property type="entry name" value="p450"/>
    <property type="match status" value="1"/>
</dbReference>
<keyword evidence="2" id="KW-0503">Monooxygenase</keyword>
<comment type="similarity">
    <text evidence="1 2">Belongs to the cytochrome P450 family.</text>
</comment>
<evidence type="ECO:0000256" key="3">
    <source>
        <dbReference type="SAM" id="MobiDB-lite"/>
    </source>
</evidence>
<dbReference type="EMBL" id="FZMO01000001">
    <property type="protein sequence ID" value="SNQ45340.1"/>
    <property type="molecule type" value="Genomic_DNA"/>
</dbReference>
<reference evidence="4 5" key="1">
    <citation type="submission" date="2017-06" db="EMBL/GenBank/DDBJ databases">
        <authorList>
            <person name="Kim H.J."/>
            <person name="Triplett B.A."/>
        </authorList>
    </citation>
    <scope>NUCLEOTIDE SEQUENCE [LARGE SCALE GENOMIC DNA]</scope>
    <source>
        <strain evidence="4">FRACA_ARgP5</strain>
    </source>
</reference>
<dbReference type="PROSITE" id="PS00086">
    <property type="entry name" value="CYTOCHROME_P450"/>
    <property type="match status" value="1"/>
</dbReference>
<gene>
    <name evidence="4" type="ORF">FRACA_10099</name>
</gene>
<dbReference type="Gene3D" id="1.10.630.10">
    <property type="entry name" value="Cytochrome P450"/>
    <property type="match status" value="1"/>
</dbReference>
<dbReference type="GO" id="GO:0005506">
    <property type="term" value="F:iron ion binding"/>
    <property type="evidence" value="ECO:0007669"/>
    <property type="project" value="InterPro"/>
</dbReference>
<dbReference type="InterPro" id="IPR002397">
    <property type="entry name" value="Cyt_P450_B"/>
</dbReference>
<keyword evidence="5" id="KW-1185">Reference proteome</keyword>
<dbReference type="InterPro" id="IPR001128">
    <property type="entry name" value="Cyt_P450"/>
</dbReference>
<dbReference type="InterPro" id="IPR036396">
    <property type="entry name" value="Cyt_P450_sf"/>
</dbReference>
<keyword evidence="2" id="KW-0560">Oxidoreductase</keyword>
<keyword evidence="2" id="KW-0349">Heme</keyword>
<evidence type="ECO:0000256" key="1">
    <source>
        <dbReference type="ARBA" id="ARBA00010617"/>
    </source>
</evidence>
<dbReference type="GO" id="GO:0004497">
    <property type="term" value="F:monooxygenase activity"/>
    <property type="evidence" value="ECO:0007669"/>
    <property type="project" value="UniProtKB-KW"/>
</dbReference>